<evidence type="ECO:0000313" key="1">
    <source>
        <dbReference type="EMBL" id="MDT0262104.1"/>
    </source>
</evidence>
<sequence length="110" mass="11705">MLAAAYQLRRPTAAIDFAALNTSNDVDTIKAMVIGVANTQLPQDQYDGLVFDTSHADAVSIRDEEECNGVRVSIEAALSTAKMRFHVDVNVGYPGSASTLTATTALYGSH</sequence>
<name>A0ABU2JBR4_9ACTN</name>
<proteinExistence type="predicted"/>
<dbReference type="RefSeq" id="WP_311423255.1">
    <property type="nucleotide sequence ID" value="NZ_JAVREH010000013.1"/>
</dbReference>
<dbReference type="EMBL" id="JAVREH010000013">
    <property type="protein sequence ID" value="MDT0262104.1"/>
    <property type="molecule type" value="Genomic_DNA"/>
</dbReference>
<comment type="caution">
    <text evidence="1">The sequence shown here is derived from an EMBL/GenBank/DDBJ whole genome shotgun (WGS) entry which is preliminary data.</text>
</comment>
<keyword evidence="2" id="KW-1185">Reference proteome</keyword>
<accession>A0ABU2JBR4</accession>
<organism evidence="1 2">
    <name type="scientific">Jatrophihabitans lederbergiae</name>
    <dbReference type="NCBI Taxonomy" id="3075547"/>
    <lineage>
        <taxon>Bacteria</taxon>
        <taxon>Bacillati</taxon>
        <taxon>Actinomycetota</taxon>
        <taxon>Actinomycetes</taxon>
        <taxon>Jatrophihabitantales</taxon>
        <taxon>Jatrophihabitantaceae</taxon>
        <taxon>Jatrophihabitans</taxon>
    </lineage>
</organism>
<dbReference type="Proteomes" id="UP001183176">
    <property type="component" value="Unassembled WGS sequence"/>
</dbReference>
<gene>
    <name evidence="1" type="ORF">RM423_11935</name>
</gene>
<evidence type="ECO:0000313" key="2">
    <source>
        <dbReference type="Proteomes" id="UP001183176"/>
    </source>
</evidence>
<protein>
    <submittedName>
        <fullName evidence="1">Uncharacterized protein</fullName>
    </submittedName>
</protein>
<reference evidence="2" key="1">
    <citation type="submission" date="2023-07" db="EMBL/GenBank/DDBJ databases">
        <title>30 novel species of actinomycetes from the DSMZ collection.</title>
        <authorList>
            <person name="Nouioui I."/>
        </authorList>
    </citation>
    <scope>NUCLEOTIDE SEQUENCE [LARGE SCALE GENOMIC DNA]</scope>
    <source>
        <strain evidence="2">DSM 44399</strain>
    </source>
</reference>